<dbReference type="GO" id="GO:0030127">
    <property type="term" value="C:COPII vesicle coat"/>
    <property type="evidence" value="ECO:0007669"/>
    <property type="project" value="InterPro"/>
</dbReference>
<dbReference type="GO" id="GO:0006886">
    <property type="term" value="P:intracellular protein transport"/>
    <property type="evidence" value="ECO:0007669"/>
    <property type="project" value="InterPro"/>
</dbReference>
<dbReference type="InterPro" id="IPR050550">
    <property type="entry name" value="SEC23_SEC24_subfamily"/>
</dbReference>
<evidence type="ECO:0000256" key="9">
    <source>
        <dbReference type="ARBA" id="ARBA00022927"/>
    </source>
</evidence>
<dbReference type="Pfam" id="PF04810">
    <property type="entry name" value="zf-Sec23_Sec24"/>
    <property type="match status" value="1"/>
</dbReference>
<feature type="domain" description="Zinc finger Sec23/Sec24-type" evidence="14">
    <location>
        <begin position="239"/>
        <end position="277"/>
    </location>
</feature>
<evidence type="ECO:0000259" key="13">
    <source>
        <dbReference type="Pfam" id="PF00626"/>
    </source>
</evidence>
<dbReference type="SUPFAM" id="SSF81995">
    <property type="entry name" value="beta-sandwich domain of Sec23/24"/>
    <property type="match status" value="1"/>
</dbReference>
<dbReference type="CDD" id="cd22541">
    <property type="entry name" value="SP5_N"/>
    <property type="match status" value="1"/>
</dbReference>
<dbReference type="PANTHER" id="PTHR13803">
    <property type="entry name" value="SEC24-RELATED PROTEIN"/>
    <property type="match status" value="1"/>
</dbReference>
<dbReference type="Gene3D" id="2.30.30.380">
    <property type="entry name" value="Zn-finger domain of Sec23/24"/>
    <property type="match status" value="1"/>
</dbReference>
<dbReference type="InterPro" id="IPR029006">
    <property type="entry name" value="ADF-H/Gelsolin-like_dom_sf"/>
</dbReference>
<keyword evidence="7" id="KW-0256">Endoplasmic reticulum</keyword>
<accession>A0A8D7BAK6</accession>
<dbReference type="SUPFAM" id="SSF53300">
    <property type="entry name" value="vWA-like"/>
    <property type="match status" value="1"/>
</dbReference>
<evidence type="ECO:0000256" key="6">
    <source>
        <dbReference type="ARBA" id="ARBA00022490"/>
    </source>
</evidence>
<protein>
    <submittedName>
        <fullName evidence="18">(wild Malaysian banana) hypothetical protein</fullName>
    </submittedName>
</protein>
<comment type="subcellular location">
    <subcellularLocation>
        <location evidence="2">Cytoplasm</location>
    </subcellularLocation>
    <subcellularLocation>
        <location evidence="3">Endoplasmic reticulum membrane</location>
    </subcellularLocation>
    <subcellularLocation>
        <location evidence="1">Golgi apparatus membrane</location>
    </subcellularLocation>
</comment>
<dbReference type="Pfam" id="PF00626">
    <property type="entry name" value="Gelsolin"/>
    <property type="match status" value="1"/>
</dbReference>
<sequence>MLPTGSFRPQSQIPVVSMGPPPQGATQLTSRSNMPQPLESSFSTSIAPPQPSLHGYSSVPPRSNMPSFHPDAQFHASRSVSQPSMQAFSSSHVAPVHGSPYHSHQSHVSAPPPIRGPLGFGSREQLQHPMAGPPMGGLQGLVEEFESLTVGSVPGALDPGIDTKLLPRPLNGDEESAKILEMYPLNCHPRILRLTTHAIPNSQSLLSRWHLPLGAVVHPLAEAPDKEEVPIVNFRPAGIIRCRRCRTYVNPYVTFTDAGRKWRCNLCSLLNDVPGEYYCTLDASGRRSDLDQRPELCKGSVEFVASMEYMVRPPMPPLYFFLIDVSVPAVHSGLLEIVGKTIKSCLDSLPGFPRTQIGFITFDSTLHFHNLKASGSSLAQPQMLVVAYLDDVFLPLPDDILVNLCDSRHVVDAFLDSLPIMFEGTANVESALGPALRAAFMVMSQLGGKLLIFQSALPSLGVGRRRLRGDDLHLYGTDKEHTLRLPEDPFYKQMAAEFTTTQIAVDIYAFSEKYSDIASLGTLAKYTGGQVYHYPSFNPVIHHDKLGYELARNLTRETAWEAVMRIRCGKGVRFTTYHGHCMLGSTDLLALPAVDCDKAFAMQLSLEESLMTSQTVYFQVALLYTSSSGERRIRVHTAAAPVVADLSEMYRRADTGAIISLLGRLAIENSVSQKLEDARQSMQLKLVKSLKEYRNLYVVQHRLGGRLIYPESLKLLPLYVLSLCRSTALRGGYADVPLDERCAAGYNIMILPIGRMLKLLYPSLLRIDENLLKNQQEIQEPSKQLPLTAQSLDPKDIYILDDGFNFIIWLGRMLSSDLVNNILGVEFGCFPDLSRVVVSEHDNDISKKLLRILRTLREKDPSSYQSCHLVKQSEQPREGFMFLANLLEDQTAGSSGYVDWILQIFRQSQIS</sequence>
<feature type="domain" description="Gelsolin-like" evidence="13">
    <location>
        <begin position="783"/>
        <end position="818"/>
    </location>
</feature>
<dbReference type="AlphaFoldDB" id="A0A8D7BAK6"/>
<keyword evidence="9" id="KW-0653">Protein transport</keyword>
<keyword evidence="5" id="KW-0813">Transport</keyword>
<evidence type="ECO:0000259" key="17">
    <source>
        <dbReference type="Pfam" id="PF08033"/>
    </source>
</evidence>
<keyword evidence="11" id="KW-0472">Membrane</keyword>
<evidence type="ECO:0000256" key="7">
    <source>
        <dbReference type="ARBA" id="ARBA00022824"/>
    </source>
</evidence>
<dbReference type="SUPFAM" id="SSF82919">
    <property type="entry name" value="Zn-finger domain of Sec23/24"/>
    <property type="match status" value="1"/>
</dbReference>
<dbReference type="EMBL" id="HG996467">
    <property type="protein sequence ID" value="CAG1861285.1"/>
    <property type="molecule type" value="Genomic_DNA"/>
</dbReference>
<evidence type="ECO:0000256" key="3">
    <source>
        <dbReference type="ARBA" id="ARBA00004586"/>
    </source>
</evidence>
<gene>
    <name evidence="18" type="ORF">GSMUA_61790.1</name>
</gene>
<dbReference type="InterPro" id="IPR036175">
    <property type="entry name" value="Sec23/24_helical_dom_sf"/>
</dbReference>
<dbReference type="InterPro" id="IPR041742">
    <property type="entry name" value="Sec24-like_trunk_dom"/>
</dbReference>
<evidence type="ECO:0000256" key="4">
    <source>
        <dbReference type="ARBA" id="ARBA00008334"/>
    </source>
</evidence>
<keyword evidence="8" id="KW-0931">ER-Golgi transport</keyword>
<dbReference type="Pfam" id="PF08033">
    <property type="entry name" value="Sec23_BS"/>
    <property type="match status" value="1"/>
</dbReference>
<dbReference type="InterPro" id="IPR006895">
    <property type="entry name" value="Znf_Sec23_Sec24"/>
</dbReference>
<keyword evidence="6" id="KW-0963">Cytoplasm</keyword>
<feature type="compositionally biased region" description="Polar residues" evidence="12">
    <location>
        <begin position="24"/>
        <end position="47"/>
    </location>
</feature>
<dbReference type="GO" id="GO:0005789">
    <property type="term" value="C:endoplasmic reticulum membrane"/>
    <property type="evidence" value="ECO:0007669"/>
    <property type="project" value="UniProtKB-SubCell"/>
</dbReference>
<evidence type="ECO:0000256" key="10">
    <source>
        <dbReference type="ARBA" id="ARBA00023034"/>
    </source>
</evidence>
<dbReference type="Gene3D" id="2.60.40.1670">
    <property type="entry name" value="beta-sandwich domain of Sec23/24"/>
    <property type="match status" value="1"/>
</dbReference>
<dbReference type="SUPFAM" id="SSF81811">
    <property type="entry name" value="Helical domain of Sec23/24"/>
    <property type="match status" value="1"/>
</dbReference>
<evidence type="ECO:0000256" key="12">
    <source>
        <dbReference type="SAM" id="MobiDB-lite"/>
    </source>
</evidence>
<evidence type="ECO:0000259" key="15">
    <source>
        <dbReference type="Pfam" id="PF04811"/>
    </source>
</evidence>
<dbReference type="GO" id="GO:0006888">
    <property type="term" value="P:endoplasmic reticulum to Golgi vesicle-mediated transport"/>
    <property type="evidence" value="ECO:0007669"/>
    <property type="project" value="InterPro"/>
</dbReference>
<dbReference type="InterPro" id="IPR036465">
    <property type="entry name" value="vWFA_dom_sf"/>
</dbReference>
<evidence type="ECO:0000259" key="16">
    <source>
        <dbReference type="Pfam" id="PF04815"/>
    </source>
</evidence>
<evidence type="ECO:0000313" key="18">
    <source>
        <dbReference type="EMBL" id="CAG1861285.1"/>
    </source>
</evidence>
<evidence type="ECO:0000256" key="11">
    <source>
        <dbReference type="ARBA" id="ARBA00023136"/>
    </source>
</evidence>
<feature type="domain" description="Sec23/Sec24 beta-sandwich" evidence="17">
    <location>
        <begin position="559"/>
        <end position="643"/>
    </location>
</feature>
<comment type="similarity">
    <text evidence="4">Belongs to the SEC23/SEC24 family. SEC24 subfamily.</text>
</comment>
<feature type="domain" description="Sec23/Sec24 trunk" evidence="15">
    <location>
        <begin position="314"/>
        <end position="553"/>
    </location>
</feature>
<proteinExistence type="inferred from homology"/>
<evidence type="ECO:0000256" key="2">
    <source>
        <dbReference type="ARBA" id="ARBA00004496"/>
    </source>
</evidence>
<organism evidence="18">
    <name type="scientific">Musa acuminata subsp. malaccensis</name>
    <name type="common">Wild banana</name>
    <name type="synonym">Musa malaccensis</name>
    <dbReference type="NCBI Taxonomy" id="214687"/>
    <lineage>
        <taxon>Eukaryota</taxon>
        <taxon>Viridiplantae</taxon>
        <taxon>Streptophyta</taxon>
        <taxon>Embryophyta</taxon>
        <taxon>Tracheophyta</taxon>
        <taxon>Spermatophyta</taxon>
        <taxon>Magnoliopsida</taxon>
        <taxon>Liliopsida</taxon>
        <taxon>Zingiberales</taxon>
        <taxon>Musaceae</taxon>
        <taxon>Musa</taxon>
    </lineage>
</organism>
<dbReference type="InterPro" id="IPR006900">
    <property type="entry name" value="Sec23/24_helical_dom"/>
</dbReference>
<dbReference type="Gene3D" id="3.40.50.410">
    <property type="entry name" value="von Willebrand factor, type A domain"/>
    <property type="match status" value="1"/>
</dbReference>
<dbReference type="PANTHER" id="PTHR13803:SF39">
    <property type="entry name" value="SECRETORY 24AB, ISOFORM A"/>
    <property type="match status" value="1"/>
</dbReference>
<dbReference type="Pfam" id="PF04811">
    <property type="entry name" value="Sec23_trunk"/>
    <property type="match status" value="1"/>
</dbReference>
<feature type="compositionally biased region" description="Polar residues" evidence="12">
    <location>
        <begin position="76"/>
        <end position="92"/>
    </location>
</feature>
<keyword evidence="10" id="KW-0333">Golgi apparatus</keyword>
<dbReference type="InterPro" id="IPR006896">
    <property type="entry name" value="Sec23/24_trunk_dom"/>
</dbReference>
<feature type="region of interest" description="Disordered" evidence="12">
    <location>
        <begin position="1"/>
        <end position="123"/>
    </location>
</feature>
<evidence type="ECO:0000259" key="14">
    <source>
        <dbReference type="Pfam" id="PF04810"/>
    </source>
</evidence>
<dbReference type="SUPFAM" id="SSF82754">
    <property type="entry name" value="C-terminal, gelsolin-like domain of Sec23/24"/>
    <property type="match status" value="1"/>
</dbReference>
<feature type="domain" description="Sec23/Sec24 helical" evidence="16">
    <location>
        <begin position="654"/>
        <end position="757"/>
    </location>
</feature>
<dbReference type="InterPro" id="IPR007123">
    <property type="entry name" value="Gelsolin-like_dom"/>
</dbReference>
<reference evidence="18" key="1">
    <citation type="submission" date="2021-03" db="EMBL/GenBank/DDBJ databases">
        <authorList>
            <consortium name="Genoscope - CEA"/>
            <person name="William W."/>
        </authorList>
    </citation>
    <scope>NUCLEOTIDE SEQUENCE</scope>
    <source>
        <strain evidence="18">Doubled-haploid Pahang</strain>
    </source>
</reference>
<dbReference type="CDD" id="cd01479">
    <property type="entry name" value="Sec24-like"/>
    <property type="match status" value="1"/>
</dbReference>
<dbReference type="GO" id="GO:0008270">
    <property type="term" value="F:zinc ion binding"/>
    <property type="evidence" value="ECO:0007669"/>
    <property type="project" value="InterPro"/>
</dbReference>
<evidence type="ECO:0000256" key="8">
    <source>
        <dbReference type="ARBA" id="ARBA00022892"/>
    </source>
</evidence>
<dbReference type="Gene3D" id="1.20.120.730">
    <property type="entry name" value="Sec23/Sec24 helical domain"/>
    <property type="match status" value="1"/>
</dbReference>
<evidence type="ECO:0000256" key="1">
    <source>
        <dbReference type="ARBA" id="ARBA00004394"/>
    </source>
</evidence>
<dbReference type="GO" id="GO:0000139">
    <property type="term" value="C:Golgi membrane"/>
    <property type="evidence" value="ECO:0007669"/>
    <property type="project" value="UniProtKB-SubCell"/>
</dbReference>
<dbReference type="InterPro" id="IPR012990">
    <property type="entry name" value="Beta-sandwich_Sec23_24"/>
</dbReference>
<evidence type="ECO:0000256" key="5">
    <source>
        <dbReference type="ARBA" id="ARBA00022448"/>
    </source>
</evidence>
<dbReference type="InterPro" id="IPR036180">
    <property type="entry name" value="Gelsolin-like_dom_sf"/>
</dbReference>
<dbReference type="InterPro" id="IPR036174">
    <property type="entry name" value="Znf_Sec23_Sec24_sf"/>
</dbReference>
<dbReference type="Gene3D" id="3.40.20.10">
    <property type="entry name" value="Severin"/>
    <property type="match status" value="1"/>
</dbReference>
<dbReference type="Pfam" id="PF04815">
    <property type="entry name" value="Sec23_helical"/>
    <property type="match status" value="1"/>
</dbReference>
<name>A0A8D7BAK6_MUSAM</name>